<dbReference type="InterPro" id="IPR009000">
    <property type="entry name" value="Transl_B-barrel_sf"/>
</dbReference>
<dbReference type="CDD" id="cd01884">
    <property type="entry name" value="EF_Tu"/>
    <property type="match status" value="1"/>
</dbReference>
<dbReference type="InterPro" id="IPR000795">
    <property type="entry name" value="T_Tr_GTP-bd_dom"/>
</dbReference>
<dbReference type="PANTHER" id="PTHR43721:SF22">
    <property type="entry name" value="ELONGATION FACTOR TU, MITOCHONDRIAL"/>
    <property type="match status" value="1"/>
</dbReference>
<comment type="catalytic activity">
    <reaction evidence="10">
        <text>GTP + H2O = GDP + phosphate + H(+)</text>
        <dbReference type="Rhea" id="RHEA:19669"/>
        <dbReference type="ChEBI" id="CHEBI:15377"/>
        <dbReference type="ChEBI" id="CHEBI:15378"/>
        <dbReference type="ChEBI" id="CHEBI:37565"/>
        <dbReference type="ChEBI" id="CHEBI:43474"/>
        <dbReference type="ChEBI" id="CHEBI:58189"/>
        <dbReference type="EC" id="3.6.5.3"/>
    </reaction>
</comment>
<dbReference type="SUPFAM" id="SSF52540">
    <property type="entry name" value="P-loop containing nucleoside triphosphate hydrolases"/>
    <property type="match status" value="1"/>
</dbReference>
<dbReference type="NCBIfam" id="NF009372">
    <property type="entry name" value="PRK12735.1"/>
    <property type="match status" value="1"/>
</dbReference>
<organism evidence="12 13">
    <name type="scientific">Lactonifactor longoviformis DSM 17459</name>
    <dbReference type="NCBI Taxonomy" id="1122155"/>
    <lineage>
        <taxon>Bacteria</taxon>
        <taxon>Bacillati</taxon>
        <taxon>Bacillota</taxon>
        <taxon>Clostridia</taxon>
        <taxon>Eubacteriales</taxon>
        <taxon>Clostridiaceae</taxon>
        <taxon>Lactonifactor</taxon>
    </lineage>
</organism>
<dbReference type="InterPro" id="IPR004160">
    <property type="entry name" value="Transl_elong_EFTu/EF1A_C"/>
</dbReference>
<dbReference type="STRING" id="1122155.SAMN02745158_01407"/>
<evidence type="ECO:0000256" key="4">
    <source>
        <dbReference type="ARBA" id="ARBA00022768"/>
    </source>
</evidence>
<accession>A0A1M4VZE8</accession>
<dbReference type="OrthoDB" id="9804504at2"/>
<keyword evidence="13" id="KW-1185">Reference proteome</keyword>
<dbReference type="RefSeq" id="WP_072850312.1">
    <property type="nucleotide sequence ID" value="NZ_FQVI01000005.1"/>
</dbReference>
<dbReference type="CDD" id="cd03697">
    <property type="entry name" value="EFTU_II"/>
    <property type="match status" value="1"/>
</dbReference>
<dbReference type="HAMAP" id="MF_00118_B">
    <property type="entry name" value="EF_Tu_B"/>
    <property type="match status" value="1"/>
</dbReference>
<dbReference type="InterPro" id="IPR041709">
    <property type="entry name" value="EF-Tu_GTP-bd"/>
</dbReference>
<comment type="function">
    <text evidence="10">GTP hydrolase that promotes the GTP-dependent binding of aminoacyl-tRNA to the A-site of ribosomes during protein biosynthesis.</text>
</comment>
<dbReference type="EC" id="3.6.5.3" evidence="10"/>
<keyword evidence="6 10" id="KW-0460">Magnesium</keyword>
<evidence type="ECO:0000313" key="12">
    <source>
        <dbReference type="EMBL" id="SHE74336.1"/>
    </source>
</evidence>
<dbReference type="NCBIfam" id="TIGR00485">
    <property type="entry name" value="EF-Tu"/>
    <property type="match status" value="1"/>
</dbReference>
<dbReference type="GO" id="GO:0005525">
    <property type="term" value="F:GTP binding"/>
    <property type="evidence" value="ECO:0007669"/>
    <property type="project" value="UniProtKB-UniRule"/>
</dbReference>
<feature type="domain" description="Tr-type G" evidence="11">
    <location>
        <begin position="10"/>
        <end position="206"/>
    </location>
</feature>
<feature type="binding site" evidence="10">
    <location>
        <position position="26"/>
    </location>
    <ligand>
        <name>Mg(2+)</name>
        <dbReference type="ChEBI" id="CHEBI:18420"/>
    </ligand>
</feature>
<dbReference type="Gene3D" id="3.40.50.300">
    <property type="entry name" value="P-loop containing nucleotide triphosphate hydrolases"/>
    <property type="match status" value="1"/>
</dbReference>
<evidence type="ECO:0000256" key="2">
    <source>
        <dbReference type="ARBA" id="ARBA00022490"/>
    </source>
</evidence>
<comment type="subcellular location">
    <subcellularLocation>
        <location evidence="10">Cytoplasm</location>
    </subcellularLocation>
</comment>
<dbReference type="SUPFAM" id="SSF50447">
    <property type="entry name" value="Translation proteins"/>
    <property type="match status" value="1"/>
</dbReference>
<evidence type="ECO:0000256" key="10">
    <source>
        <dbReference type="HAMAP-Rule" id="MF_00118"/>
    </source>
</evidence>
<dbReference type="InterPro" id="IPR050055">
    <property type="entry name" value="EF-Tu_GTPase"/>
</dbReference>
<dbReference type="GO" id="GO:0003924">
    <property type="term" value="F:GTPase activity"/>
    <property type="evidence" value="ECO:0007669"/>
    <property type="project" value="UniProtKB-UniRule"/>
</dbReference>
<protein>
    <recommendedName>
        <fullName evidence="9 10">Elongation factor Tu</fullName>
        <shortName evidence="10">EF-Tu</shortName>
        <ecNumber evidence="10">3.6.5.3</ecNumber>
    </recommendedName>
</protein>
<dbReference type="InterPro" id="IPR004541">
    <property type="entry name" value="Transl_elong_EFTu/EF1A_bac/org"/>
</dbReference>
<dbReference type="NCBIfam" id="NF000766">
    <property type="entry name" value="PRK00049.1"/>
    <property type="match status" value="1"/>
</dbReference>
<dbReference type="InterPro" id="IPR005225">
    <property type="entry name" value="Small_GTP-bd"/>
</dbReference>
<dbReference type="GO" id="GO:0005829">
    <property type="term" value="C:cytosol"/>
    <property type="evidence" value="ECO:0007669"/>
    <property type="project" value="TreeGrafter"/>
</dbReference>
<keyword evidence="8 10" id="KW-0342">GTP-binding</keyword>
<evidence type="ECO:0000256" key="6">
    <source>
        <dbReference type="ARBA" id="ARBA00022842"/>
    </source>
</evidence>
<dbReference type="NCBIfam" id="TIGR00231">
    <property type="entry name" value="small_GTP"/>
    <property type="match status" value="1"/>
</dbReference>
<dbReference type="EMBL" id="FQVI01000005">
    <property type="protein sequence ID" value="SHE74336.1"/>
    <property type="molecule type" value="Genomic_DNA"/>
</dbReference>
<dbReference type="AlphaFoldDB" id="A0A1M4VZE8"/>
<proteinExistence type="inferred from homology"/>
<sequence length="397" mass="43943">MAKAKFERNKPHCNIGTIGHVDHGKTTLTAAITKTLHERLGTGQAVAFENIDKAPEERERGITISTAHVEYETENRHYAHVDCPGHADYVKNMITGAAQMDGAILVVAATDGVMAQTKEHILLSRQVGVPYIVVFMNKCDMVDDEELLELVDMEIRELLNEYEFPGDDTPIIQGSALKALEDPQSEWGDKILELMKAVDEWVPDPQRDTDKPFIMPVEDVFSITGRGTVATGRVEAGTLHVSEEVEIVGIKEETRKVVVTGIEMFRKLLDEAQAGDNIGALLRGVQRTEIERGQVLAKPGSIKCHTKFTAQVYVLTKDEGGRHTPFFNNYRPQFYFRTTDVTGVIELPAGTEMCMPGDNVEMTIELIHPIAMDQGLTFAIREGGRTVGSGRVAQIIE</sequence>
<feature type="binding site" evidence="10">
    <location>
        <begin position="19"/>
        <end position="26"/>
    </location>
    <ligand>
        <name>GTP</name>
        <dbReference type="ChEBI" id="CHEBI:37565"/>
    </ligand>
</feature>
<dbReference type="SUPFAM" id="SSF50465">
    <property type="entry name" value="EF-Tu/eEF-1alpha/eIF2-gamma C-terminal domain"/>
    <property type="match status" value="1"/>
</dbReference>
<dbReference type="InterPro" id="IPR027417">
    <property type="entry name" value="P-loop_NTPase"/>
</dbReference>
<dbReference type="PRINTS" id="PR00315">
    <property type="entry name" value="ELONGATNFCT"/>
</dbReference>
<keyword evidence="7 10" id="KW-0648">Protein biosynthesis</keyword>
<dbReference type="Proteomes" id="UP000184245">
    <property type="component" value="Unassembled WGS sequence"/>
</dbReference>
<dbReference type="Pfam" id="PF00009">
    <property type="entry name" value="GTP_EFTU"/>
    <property type="match status" value="1"/>
</dbReference>
<gene>
    <name evidence="10" type="primary">tuf</name>
    <name evidence="12" type="ORF">SAMN02745158_01407</name>
</gene>
<keyword evidence="4 10" id="KW-0251">Elongation factor</keyword>
<dbReference type="Pfam" id="PF03144">
    <property type="entry name" value="GTP_EFTU_D2"/>
    <property type="match status" value="1"/>
</dbReference>
<reference evidence="12 13" key="1">
    <citation type="submission" date="2016-11" db="EMBL/GenBank/DDBJ databases">
        <authorList>
            <person name="Jaros S."/>
            <person name="Januszkiewicz K."/>
            <person name="Wedrychowicz H."/>
        </authorList>
    </citation>
    <scope>NUCLEOTIDE SEQUENCE [LARGE SCALE GENOMIC DNA]</scope>
    <source>
        <strain evidence="12 13">DSM 17459</strain>
    </source>
</reference>
<dbReference type="PROSITE" id="PS00301">
    <property type="entry name" value="G_TR_1"/>
    <property type="match status" value="1"/>
</dbReference>
<dbReference type="GO" id="GO:0000287">
    <property type="term" value="F:magnesium ion binding"/>
    <property type="evidence" value="ECO:0007669"/>
    <property type="project" value="UniProtKB-UniRule"/>
</dbReference>
<dbReference type="InterPro" id="IPR009001">
    <property type="entry name" value="Transl_elong_EF1A/Init_IF2_C"/>
</dbReference>
<evidence type="ECO:0000256" key="9">
    <source>
        <dbReference type="ARBA" id="ARBA00029554"/>
    </source>
</evidence>
<dbReference type="InterPro" id="IPR033720">
    <property type="entry name" value="EFTU_2"/>
</dbReference>
<evidence type="ECO:0000256" key="8">
    <source>
        <dbReference type="ARBA" id="ARBA00023134"/>
    </source>
</evidence>
<dbReference type="PANTHER" id="PTHR43721">
    <property type="entry name" value="ELONGATION FACTOR TU-RELATED"/>
    <property type="match status" value="1"/>
</dbReference>
<comment type="subunit">
    <text evidence="10">Monomer.</text>
</comment>
<dbReference type="GO" id="GO:0003746">
    <property type="term" value="F:translation elongation factor activity"/>
    <property type="evidence" value="ECO:0007669"/>
    <property type="project" value="UniProtKB-UniRule"/>
</dbReference>
<keyword evidence="10" id="KW-0479">Metal-binding</keyword>
<comment type="similarity">
    <text evidence="1 10">Belongs to the TRAFAC class translation factor GTPase superfamily. Classic translation factor GTPase family. EF-Tu/EF-1A subfamily.</text>
</comment>
<keyword evidence="3 10" id="KW-0547">Nucleotide-binding</keyword>
<evidence type="ECO:0000256" key="1">
    <source>
        <dbReference type="ARBA" id="ARBA00007249"/>
    </source>
</evidence>
<evidence type="ECO:0000313" key="13">
    <source>
        <dbReference type="Proteomes" id="UP000184245"/>
    </source>
</evidence>
<dbReference type="InterPro" id="IPR004161">
    <property type="entry name" value="EFTu-like_2"/>
</dbReference>
<evidence type="ECO:0000256" key="5">
    <source>
        <dbReference type="ARBA" id="ARBA00022801"/>
    </source>
</evidence>
<dbReference type="NCBIfam" id="NF009373">
    <property type="entry name" value="PRK12736.1"/>
    <property type="match status" value="1"/>
</dbReference>
<dbReference type="Gene3D" id="2.40.30.10">
    <property type="entry name" value="Translation factors"/>
    <property type="match status" value="2"/>
</dbReference>
<dbReference type="PROSITE" id="PS51722">
    <property type="entry name" value="G_TR_2"/>
    <property type="match status" value="1"/>
</dbReference>
<dbReference type="FunFam" id="3.40.50.300:FF:000003">
    <property type="entry name" value="Elongation factor Tu"/>
    <property type="match status" value="1"/>
</dbReference>
<keyword evidence="2 10" id="KW-0963">Cytoplasm</keyword>
<dbReference type="Pfam" id="PF03143">
    <property type="entry name" value="GTP_EFTU_D3"/>
    <property type="match status" value="1"/>
</dbReference>
<evidence type="ECO:0000259" key="11">
    <source>
        <dbReference type="PROSITE" id="PS51722"/>
    </source>
</evidence>
<evidence type="ECO:0000256" key="3">
    <source>
        <dbReference type="ARBA" id="ARBA00022741"/>
    </source>
</evidence>
<dbReference type="FunFam" id="2.40.30.10:FF:000001">
    <property type="entry name" value="Elongation factor Tu"/>
    <property type="match status" value="1"/>
</dbReference>
<feature type="binding site" evidence="10">
    <location>
        <begin position="137"/>
        <end position="140"/>
    </location>
    <ligand>
        <name>GTP</name>
        <dbReference type="ChEBI" id="CHEBI:37565"/>
    </ligand>
</feature>
<evidence type="ECO:0000256" key="7">
    <source>
        <dbReference type="ARBA" id="ARBA00022917"/>
    </source>
</evidence>
<dbReference type="CDD" id="cd03707">
    <property type="entry name" value="EFTU_III"/>
    <property type="match status" value="1"/>
</dbReference>
<dbReference type="InterPro" id="IPR031157">
    <property type="entry name" value="G_TR_CS"/>
</dbReference>
<keyword evidence="5 10" id="KW-0378">Hydrolase</keyword>
<feature type="binding site" evidence="10">
    <location>
        <begin position="82"/>
        <end position="86"/>
    </location>
    <ligand>
        <name>GTP</name>
        <dbReference type="ChEBI" id="CHEBI:37565"/>
    </ligand>
</feature>
<name>A0A1M4VZE8_9CLOT</name>